<evidence type="ECO:0000259" key="7">
    <source>
        <dbReference type="Pfam" id="PF19289"/>
    </source>
</evidence>
<dbReference type="Pfam" id="PF19289">
    <property type="entry name" value="PmbA_TldD_3rd"/>
    <property type="match status" value="1"/>
</dbReference>
<dbReference type="AlphaFoldDB" id="A0A3B1DLT9"/>
<reference evidence="10" key="1">
    <citation type="submission" date="2018-09" db="EMBL/GenBank/DDBJ databases">
        <authorList>
            <person name="Manzano-Marin A."/>
            <person name="Manzano-Marin A."/>
        </authorList>
    </citation>
    <scope>NUCLEOTIDE SEQUENCE [LARGE SCALE GENOMIC DNA]</scope>
    <source>
        <strain evidence="10">BuCistrobi</strain>
    </source>
</reference>
<dbReference type="InterPro" id="IPR045569">
    <property type="entry name" value="Metalloprtase-TldD/E_C"/>
</dbReference>
<dbReference type="InterPro" id="IPR051463">
    <property type="entry name" value="Peptidase_U62_metallo"/>
</dbReference>
<evidence type="ECO:0000256" key="5">
    <source>
        <dbReference type="ARBA" id="ARBA00023049"/>
    </source>
</evidence>
<keyword evidence="4 9" id="KW-0378">Hydrolase</keyword>
<comment type="function">
    <text evidence="1">Probable metalloprotease.</text>
</comment>
<evidence type="ECO:0000256" key="2">
    <source>
        <dbReference type="ARBA" id="ARBA00005836"/>
    </source>
</evidence>
<evidence type="ECO:0000259" key="8">
    <source>
        <dbReference type="Pfam" id="PF19290"/>
    </source>
</evidence>
<dbReference type="InterPro" id="IPR045570">
    <property type="entry name" value="Metalloprtase-TldD/E_cen_dom"/>
</dbReference>
<dbReference type="Pfam" id="PF19290">
    <property type="entry name" value="PmbA_TldD_2nd"/>
    <property type="match status" value="1"/>
</dbReference>
<feature type="domain" description="Metalloprotease TldD/E N-terminal" evidence="6">
    <location>
        <begin position="36"/>
        <end position="92"/>
    </location>
</feature>
<dbReference type="Proteomes" id="UP000271849">
    <property type="component" value="Chromosome"/>
</dbReference>
<dbReference type="RefSeq" id="WP_158349134.1">
    <property type="nucleotide sequence ID" value="NZ_LR025085.1"/>
</dbReference>
<dbReference type="GO" id="GO:0005829">
    <property type="term" value="C:cytosol"/>
    <property type="evidence" value="ECO:0007669"/>
    <property type="project" value="TreeGrafter"/>
</dbReference>
<dbReference type="InterPro" id="IPR035068">
    <property type="entry name" value="TldD/PmbA_N"/>
</dbReference>
<evidence type="ECO:0000256" key="1">
    <source>
        <dbReference type="ARBA" id="ARBA00002796"/>
    </source>
</evidence>
<evidence type="ECO:0000256" key="4">
    <source>
        <dbReference type="ARBA" id="ARBA00022801"/>
    </source>
</evidence>
<protein>
    <submittedName>
        <fullName evidence="9">Metalloprotease TldD</fullName>
        <ecNumber evidence="9">3.4.-.-</ecNumber>
    </submittedName>
</protein>
<sequence>MKNIKKNFLFNKYDFNENDIFFLLNIMSDSQVDFGDIYFQSKQQEVWILDNKIIKKGTYFFDEGVGIRIVKNFSTSFSYTNSIKLENLINCTNSVCSMLPSKSNRIFKKNLSIKNNSYFYTNINSIKKYSVEKKIYILNTIDCIARKQDVRVIDVYATLTCEYEEIVVGSTDNDFISKDIRPLINVTICVIVEQNSNREKGYSGGGGRLKFDDLIKKKINSEKLIDFWAKEAVRIALVALSAKLSPAGLFPVVLGSGWPGIVFHEAVGHGLEGDFIRKETSIFSKKIGQEVASNLCTIVDDGTLIDCRGSINIDDEGTSSQYNILIKNGILKSFLQDKLNAHLMHQKSTGNGRRESYACLPIPRMTNTYLLPGIDKREDIILSVEEGIYAVNFSGGQVDITSGNFVFSTSEAYMIKNGKIIYPIKGATLIGSGIDVMKSISMVGNDLCMDSGLGICGKDGQNVPVSVGQPTIKINKLTIGGIS</sequence>
<gene>
    <name evidence="9" type="primary">tldD</name>
    <name evidence="9" type="ORF">BUCINSTRO3249_0260</name>
</gene>
<keyword evidence="5 9" id="KW-0482">Metalloprotease</keyword>
<evidence type="ECO:0000313" key="10">
    <source>
        <dbReference type="Proteomes" id="UP000271849"/>
    </source>
</evidence>
<keyword evidence="3 9" id="KW-0645">Protease</keyword>
<dbReference type="STRING" id="1921549.GCA_900128825_00259"/>
<dbReference type="NCBIfam" id="NF008006">
    <property type="entry name" value="PRK10735.1"/>
    <property type="match status" value="1"/>
</dbReference>
<evidence type="ECO:0000313" key="9">
    <source>
        <dbReference type="EMBL" id="VAX76661.1"/>
    </source>
</evidence>
<dbReference type="InterPro" id="IPR036059">
    <property type="entry name" value="TldD/PmbA_sf"/>
</dbReference>
<dbReference type="InterPro" id="IPR025502">
    <property type="entry name" value="TldD"/>
</dbReference>
<proteinExistence type="inferred from homology"/>
<dbReference type="SUPFAM" id="SSF111283">
    <property type="entry name" value="Putative modulator of DNA gyrase, PmbA/TldD"/>
    <property type="match status" value="1"/>
</dbReference>
<comment type="similarity">
    <text evidence="2">Belongs to the peptidase U62 family.</text>
</comment>
<dbReference type="GO" id="GO:0008237">
    <property type="term" value="F:metallopeptidase activity"/>
    <property type="evidence" value="ECO:0007669"/>
    <property type="project" value="UniProtKB-KW"/>
</dbReference>
<dbReference type="GO" id="GO:0006508">
    <property type="term" value="P:proteolysis"/>
    <property type="evidence" value="ECO:0007669"/>
    <property type="project" value="UniProtKB-KW"/>
</dbReference>
<evidence type="ECO:0000259" key="6">
    <source>
        <dbReference type="Pfam" id="PF01523"/>
    </source>
</evidence>
<feature type="domain" description="Metalloprotease TldD/E central" evidence="8">
    <location>
        <begin position="126"/>
        <end position="240"/>
    </location>
</feature>
<dbReference type="EMBL" id="LR025085">
    <property type="protein sequence ID" value="VAX76661.1"/>
    <property type="molecule type" value="Genomic_DNA"/>
</dbReference>
<organism evidence="9 10">
    <name type="scientific">Buchnera aphidicola</name>
    <name type="common">Cinara strobi</name>
    <dbReference type="NCBI Taxonomy" id="1921549"/>
    <lineage>
        <taxon>Bacteria</taxon>
        <taxon>Pseudomonadati</taxon>
        <taxon>Pseudomonadota</taxon>
        <taxon>Gammaproteobacteria</taxon>
        <taxon>Enterobacterales</taxon>
        <taxon>Erwiniaceae</taxon>
        <taxon>Buchnera</taxon>
    </lineage>
</organism>
<dbReference type="Gene3D" id="3.30.2290.10">
    <property type="entry name" value="PmbA/TldD superfamily"/>
    <property type="match status" value="1"/>
</dbReference>
<dbReference type="OrthoDB" id="9803213at2"/>
<dbReference type="PANTHER" id="PTHR30624:SF4">
    <property type="entry name" value="METALLOPROTEASE TLDD"/>
    <property type="match status" value="1"/>
</dbReference>
<dbReference type="Pfam" id="PF01523">
    <property type="entry name" value="PmbA_TldD_1st"/>
    <property type="match status" value="1"/>
</dbReference>
<name>A0A3B1DLT9_9GAMM</name>
<dbReference type="PIRSF" id="PIRSF004919">
    <property type="entry name" value="TldD"/>
    <property type="match status" value="1"/>
</dbReference>
<accession>A0A3B1DLT9</accession>
<dbReference type="PANTHER" id="PTHR30624">
    <property type="entry name" value="UNCHARACTERIZED PROTEIN TLDD AND PMBA"/>
    <property type="match status" value="1"/>
</dbReference>
<dbReference type="EC" id="3.4.-.-" evidence="9"/>
<feature type="domain" description="Metalloprotease TldD/E C-terminal" evidence="7">
    <location>
        <begin position="249"/>
        <end position="481"/>
    </location>
</feature>
<evidence type="ECO:0000256" key="3">
    <source>
        <dbReference type="ARBA" id="ARBA00022670"/>
    </source>
</evidence>
<dbReference type="InterPro" id="IPR002510">
    <property type="entry name" value="Metalloprtase-TldD/E_N"/>
</dbReference>